<proteinExistence type="predicted"/>
<dbReference type="PANTHER" id="PTHR42080:SF1">
    <property type="entry name" value="SRR1-LIKE DOMAIN-CONTAINING PROTEIN"/>
    <property type="match status" value="1"/>
</dbReference>
<dbReference type="OrthoDB" id="5318346at2759"/>
<keyword evidence="3" id="KW-1185">Reference proteome</keyword>
<gene>
    <name evidence="2" type="ORF">EKO04_004078</name>
</gene>
<reference evidence="2" key="1">
    <citation type="submission" date="2018-12" db="EMBL/GenBank/DDBJ databases">
        <authorList>
            <person name="Syme R.A."/>
            <person name="Farfan-Caceres L."/>
            <person name="Lichtenzveig J."/>
        </authorList>
    </citation>
    <scope>NUCLEOTIDE SEQUENCE</scope>
    <source>
        <strain evidence="2">Al4</strain>
    </source>
</reference>
<dbReference type="PANTHER" id="PTHR42080">
    <property type="entry name" value="SRR1 DOMAIN-CONTAINING PROTEIN"/>
    <property type="match status" value="1"/>
</dbReference>
<accession>A0A8H7J7T0</accession>
<organism evidence="2 3">
    <name type="scientific">Ascochyta lentis</name>
    <dbReference type="NCBI Taxonomy" id="205686"/>
    <lineage>
        <taxon>Eukaryota</taxon>
        <taxon>Fungi</taxon>
        <taxon>Dikarya</taxon>
        <taxon>Ascomycota</taxon>
        <taxon>Pezizomycotina</taxon>
        <taxon>Dothideomycetes</taxon>
        <taxon>Pleosporomycetidae</taxon>
        <taxon>Pleosporales</taxon>
        <taxon>Pleosporineae</taxon>
        <taxon>Didymellaceae</taxon>
        <taxon>Ascochyta</taxon>
    </lineage>
</organism>
<reference evidence="2" key="2">
    <citation type="submission" date="2020-09" db="EMBL/GenBank/DDBJ databases">
        <title>Reference genome assembly for Australian Ascochyta lentis isolate Al4.</title>
        <authorList>
            <person name="Lee R.C."/>
            <person name="Farfan-Caceres L.M."/>
            <person name="Debler J.W."/>
            <person name="Williams A.H."/>
            <person name="Henares B.M."/>
        </authorList>
    </citation>
    <scope>NUCLEOTIDE SEQUENCE</scope>
    <source>
        <strain evidence="2">Al4</strain>
    </source>
</reference>
<protein>
    <recommendedName>
        <fullName evidence="1">SRR1-like domain-containing protein</fullName>
    </recommendedName>
</protein>
<name>A0A8H7J7T0_9PLEO</name>
<dbReference type="EMBL" id="RZGK01000007">
    <property type="protein sequence ID" value="KAF9698042.1"/>
    <property type="molecule type" value="Genomic_DNA"/>
</dbReference>
<evidence type="ECO:0000259" key="1">
    <source>
        <dbReference type="Pfam" id="PF07985"/>
    </source>
</evidence>
<feature type="domain" description="SRR1-like" evidence="1">
    <location>
        <begin position="55"/>
        <end position="201"/>
    </location>
</feature>
<evidence type="ECO:0000313" key="3">
    <source>
        <dbReference type="Proteomes" id="UP000651452"/>
    </source>
</evidence>
<dbReference type="Pfam" id="PF07985">
    <property type="entry name" value="SRR1"/>
    <property type="match status" value="1"/>
</dbReference>
<dbReference type="InterPro" id="IPR012942">
    <property type="entry name" value="SRR1-like"/>
</dbReference>
<dbReference type="Proteomes" id="UP000651452">
    <property type="component" value="Unassembled WGS sequence"/>
</dbReference>
<comment type="caution">
    <text evidence="2">The sequence shown here is derived from an EMBL/GenBank/DDBJ whole genome shotgun (WGS) entry which is preliminary data.</text>
</comment>
<dbReference type="AlphaFoldDB" id="A0A8H7J7T0"/>
<evidence type="ECO:0000313" key="2">
    <source>
        <dbReference type="EMBL" id="KAF9698042.1"/>
    </source>
</evidence>
<sequence>MSHTVQEINVIWSLGKAHQRPKNTALPRKTLQLTTRLLDLQSLYTQSQLSQSLSRHLQTISRSRLPITCILSLGLGSLLVSRSQPRRLKQLAILLVVRDYLEEGRNESIAVFAQDPNLTRVDEQFLISLGIQISRTPTGSELGEAVSLISPSTLVYSPFLTLEAYEQPMVGSELQYLLGDDFDELLQKWPERSAERKQVEEVSRQGLSKYRRKAVAGEGFWIEDDETFPMAMYSKKNGGQSTQAKAGS</sequence>